<protein>
    <recommendedName>
        <fullName evidence="1">Amidase domain-containing protein</fullName>
    </recommendedName>
</protein>
<dbReference type="Gene3D" id="3.90.1300.10">
    <property type="entry name" value="Amidase signature (AS) domain"/>
    <property type="match status" value="1"/>
</dbReference>
<dbReference type="PANTHER" id="PTHR46310">
    <property type="entry name" value="AMIDASE 1"/>
    <property type="match status" value="1"/>
</dbReference>
<evidence type="ECO:0000259" key="1">
    <source>
        <dbReference type="Pfam" id="PF01425"/>
    </source>
</evidence>
<sequence>MDKTLTVFLVIIHPSKDASPPQTVQTRFPDALGLSVSGGLHIPPGPYVLHAATGNLYAASRLMADQSNAFTRGVVPRRPDEQFRWFEASDLIPVPSRLYFSNPTNEKPLLGLRFGVKDNIDTSGLQTGNGSKDYRTLHPPREITAPCIQRLLAAGAVMVGKLRCSQWCDGQDPLEWCVLRITPTCNSLAHLLCLPYPFDRYWLPRLEEVTPTNPRGDGWQKPSSSSSGSASACASYAWLDFTVGSDTGGSIRHPAGVNSLFGIRPSLEAVDSSSALVYYRDFDTIGVFTRSASLASAVSQVMIGDNDGNRREADHKSLESHGRRRKFKLLYAIESPSSEAPSQTPKFFPHPSAIDHESQTPAAAIFESFITRLEAHLDVQRHRINLYDQWRATRPSPESTDEDLAKYTRTVYTNLVYGSMARNVIKPFVTKFQRAHPGRGQPFIEPTTKARLDYGAGVSDEELGRSREALDVYARWVNNVLLPAPTPATAPSGQEENAADDGASEVEVEVENGTIPLLAWGQPQYRDDVSRREPGKLFWEGFSVYSISYGSGCPDYVVPLGEVEFTSRITGTRAHLPIAISLLVPKGMDDALLRLIQELEEAGILREVAAGNRLFGQST</sequence>
<dbReference type="InterPro" id="IPR036928">
    <property type="entry name" value="AS_sf"/>
</dbReference>
<organism evidence="2 3">
    <name type="scientific">Apiospora phragmitis</name>
    <dbReference type="NCBI Taxonomy" id="2905665"/>
    <lineage>
        <taxon>Eukaryota</taxon>
        <taxon>Fungi</taxon>
        <taxon>Dikarya</taxon>
        <taxon>Ascomycota</taxon>
        <taxon>Pezizomycotina</taxon>
        <taxon>Sordariomycetes</taxon>
        <taxon>Xylariomycetidae</taxon>
        <taxon>Amphisphaeriales</taxon>
        <taxon>Apiosporaceae</taxon>
        <taxon>Apiospora</taxon>
    </lineage>
</organism>
<keyword evidence="3" id="KW-1185">Reference proteome</keyword>
<evidence type="ECO:0000313" key="3">
    <source>
        <dbReference type="Proteomes" id="UP001480595"/>
    </source>
</evidence>
<proteinExistence type="predicted"/>
<dbReference type="GeneID" id="92097714"/>
<dbReference type="SUPFAM" id="SSF75304">
    <property type="entry name" value="Amidase signature (AS) enzymes"/>
    <property type="match status" value="1"/>
</dbReference>
<reference evidence="2 3" key="1">
    <citation type="submission" date="2023-01" db="EMBL/GenBank/DDBJ databases">
        <title>Analysis of 21 Apiospora genomes using comparative genomics revels a genus with tremendous synthesis potential of carbohydrate active enzymes and secondary metabolites.</title>
        <authorList>
            <person name="Sorensen T."/>
        </authorList>
    </citation>
    <scope>NUCLEOTIDE SEQUENCE [LARGE SCALE GENOMIC DNA]</scope>
    <source>
        <strain evidence="2 3">CBS 135458</strain>
    </source>
</reference>
<evidence type="ECO:0000313" key="2">
    <source>
        <dbReference type="EMBL" id="KAK8042759.1"/>
    </source>
</evidence>
<dbReference type="Pfam" id="PF01425">
    <property type="entry name" value="Amidase"/>
    <property type="match status" value="1"/>
</dbReference>
<dbReference type="InterPro" id="IPR023631">
    <property type="entry name" value="Amidase_dom"/>
</dbReference>
<dbReference type="Proteomes" id="UP001480595">
    <property type="component" value="Unassembled WGS sequence"/>
</dbReference>
<name>A0ABR1T840_9PEZI</name>
<dbReference type="PANTHER" id="PTHR46310:SF7">
    <property type="entry name" value="AMIDASE 1"/>
    <property type="match status" value="1"/>
</dbReference>
<feature type="domain" description="Amidase" evidence="1">
    <location>
        <begin position="105"/>
        <end position="314"/>
    </location>
</feature>
<comment type="caution">
    <text evidence="2">The sequence shown here is derived from an EMBL/GenBank/DDBJ whole genome shotgun (WGS) entry which is preliminary data.</text>
</comment>
<dbReference type="RefSeq" id="XP_066709612.1">
    <property type="nucleotide sequence ID" value="XM_066864651.1"/>
</dbReference>
<accession>A0ABR1T840</accession>
<dbReference type="EMBL" id="JAQQWL010000013">
    <property type="protein sequence ID" value="KAK8042759.1"/>
    <property type="molecule type" value="Genomic_DNA"/>
</dbReference>
<gene>
    <name evidence="2" type="ORF">PG994_013242</name>
</gene>